<dbReference type="InParanoid" id="A0A3R7FHK8"/>
<reference evidence="1 2" key="1">
    <citation type="journal article" date="2018" name="Biotechnol. Adv.">
        <title>Improved genomic resources and new bioinformatic workflow for the carcinogenic parasite Clonorchis sinensis: Biotechnological implications.</title>
        <authorList>
            <person name="Wang D."/>
            <person name="Korhonen P.K."/>
            <person name="Gasser R.B."/>
            <person name="Young N.D."/>
        </authorList>
    </citation>
    <scope>NUCLEOTIDE SEQUENCE [LARGE SCALE GENOMIC DNA]</scope>
    <source>
        <strain evidence="1">Cs-k2</strain>
    </source>
</reference>
<organism evidence="1 2">
    <name type="scientific">Clonorchis sinensis</name>
    <name type="common">Chinese liver fluke</name>
    <dbReference type="NCBI Taxonomy" id="79923"/>
    <lineage>
        <taxon>Eukaryota</taxon>
        <taxon>Metazoa</taxon>
        <taxon>Spiralia</taxon>
        <taxon>Lophotrochozoa</taxon>
        <taxon>Platyhelminthes</taxon>
        <taxon>Trematoda</taxon>
        <taxon>Digenea</taxon>
        <taxon>Opisthorchiida</taxon>
        <taxon>Opisthorchiata</taxon>
        <taxon>Opisthorchiidae</taxon>
        <taxon>Clonorchis</taxon>
    </lineage>
</organism>
<gene>
    <name evidence="1" type="ORF">CSKR_114151</name>
</gene>
<evidence type="ECO:0000313" key="2">
    <source>
        <dbReference type="Proteomes" id="UP000286415"/>
    </source>
</evidence>
<sequence>MSKVAAGASFAADQSIFRGPILAASLVAFAQLLKRVFSAAKLPRSVSSPAASATSSKSSRKLFCLPLLATPISTEDVPSGTCVLACVSVCKCAQLIYLRMHVRIPDCRTYAALEVPYREPQQSHLHLNDLLIHMERL</sequence>
<dbReference type="AlphaFoldDB" id="A0A3R7FHK8"/>
<dbReference type="EMBL" id="NIRI02000042">
    <property type="protein sequence ID" value="KAG5450715.1"/>
    <property type="molecule type" value="Genomic_DNA"/>
</dbReference>
<evidence type="ECO:0000313" key="1">
    <source>
        <dbReference type="EMBL" id="KAG5450715.1"/>
    </source>
</evidence>
<comment type="caution">
    <text evidence="1">The sequence shown here is derived from an EMBL/GenBank/DDBJ whole genome shotgun (WGS) entry which is preliminary data.</text>
</comment>
<proteinExistence type="predicted"/>
<keyword evidence="2" id="KW-1185">Reference proteome</keyword>
<reference evidence="1 2" key="2">
    <citation type="journal article" date="2021" name="Genomics">
        <title>High-quality reference genome for Clonorchis sinensis.</title>
        <authorList>
            <person name="Young N.D."/>
            <person name="Stroehlein A.J."/>
            <person name="Kinkar L."/>
            <person name="Wang T."/>
            <person name="Sohn W.M."/>
            <person name="Chang B.C.H."/>
            <person name="Kaur P."/>
            <person name="Weisz D."/>
            <person name="Dudchenko O."/>
            <person name="Aiden E.L."/>
            <person name="Korhonen P.K."/>
            <person name="Gasser R.B."/>
        </authorList>
    </citation>
    <scope>NUCLEOTIDE SEQUENCE [LARGE SCALE GENOMIC DNA]</scope>
    <source>
        <strain evidence="1">Cs-k2</strain>
    </source>
</reference>
<protein>
    <submittedName>
        <fullName evidence="1">Uncharacterized protein</fullName>
    </submittedName>
</protein>
<name>A0A3R7FHK8_CLOSI</name>
<accession>A0A3R7FHK8</accession>
<dbReference type="Proteomes" id="UP000286415">
    <property type="component" value="Unassembled WGS sequence"/>
</dbReference>